<proteinExistence type="predicted"/>
<feature type="signal peptide" evidence="1">
    <location>
        <begin position="1"/>
        <end position="19"/>
    </location>
</feature>
<evidence type="ECO:0000256" key="1">
    <source>
        <dbReference type="SAM" id="SignalP"/>
    </source>
</evidence>
<comment type="caution">
    <text evidence="2">The sequence shown here is derived from an EMBL/GenBank/DDBJ whole genome shotgun (WGS) entry which is preliminary data.</text>
</comment>
<protein>
    <recommendedName>
        <fullName evidence="4">Secreted protein</fullName>
    </recommendedName>
</protein>
<dbReference type="RefSeq" id="WP_238200274.1">
    <property type="nucleotide sequence ID" value="NZ_BPQZ01000074.1"/>
</dbReference>
<keyword evidence="1" id="KW-0732">Signal</keyword>
<reference evidence="3" key="1">
    <citation type="journal article" date="2019" name="Int. J. Syst. Evol. Microbiol.">
        <title>The Global Catalogue of Microorganisms (GCM) 10K type strain sequencing project: providing services to taxonomists for standard genome sequencing and annotation.</title>
        <authorList>
            <consortium name="The Broad Institute Genomics Platform"/>
            <consortium name="The Broad Institute Genome Sequencing Center for Infectious Disease"/>
            <person name="Wu L."/>
            <person name="Ma J."/>
        </authorList>
    </citation>
    <scope>NUCLEOTIDE SEQUENCE [LARGE SCALE GENOMIC DNA]</scope>
    <source>
        <strain evidence="3">NBRC 103632</strain>
    </source>
</reference>
<sequence>MIRLAAVLALAVVATGAAAQERVYTRNLTCAALKARVAHDRTVILARSEMAYETVHLDSGACQQDETGAPAFEPSADVANCLAGWRCTQRNSDSGQR</sequence>
<dbReference type="AlphaFoldDB" id="A0AA37WVQ7"/>
<dbReference type="EMBL" id="BSPL01000025">
    <property type="protein sequence ID" value="GLS73362.1"/>
    <property type="molecule type" value="Genomic_DNA"/>
</dbReference>
<name>A0AA37WVQ7_9HYPH</name>
<evidence type="ECO:0008006" key="4">
    <source>
        <dbReference type="Google" id="ProtNLM"/>
    </source>
</evidence>
<accession>A0AA37WVQ7</accession>
<feature type="chain" id="PRO_5041332020" description="Secreted protein" evidence="1">
    <location>
        <begin position="20"/>
        <end position="97"/>
    </location>
</feature>
<keyword evidence="3" id="KW-1185">Reference proteome</keyword>
<evidence type="ECO:0000313" key="2">
    <source>
        <dbReference type="EMBL" id="GLS73362.1"/>
    </source>
</evidence>
<dbReference type="Proteomes" id="UP001157440">
    <property type="component" value="Unassembled WGS sequence"/>
</dbReference>
<gene>
    <name evidence="2" type="ORF">GCM10007890_53770</name>
</gene>
<organism evidence="2 3">
    <name type="scientific">Methylobacterium tardum</name>
    <dbReference type="NCBI Taxonomy" id="374432"/>
    <lineage>
        <taxon>Bacteria</taxon>
        <taxon>Pseudomonadati</taxon>
        <taxon>Pseudomonadota</taxon>
        <taxon>Alphaproteobacteria</taxon>
        <taxon>Hyphomicrobiales</taxon>
        <taxon>Methylobacteriaceae</taxon>
        <taxon>Methylobacterium</taxon>
    </lineage>
</organism>
<evidence type="ECO:0000313" key="3">
    <source>
        <dbReference type="Proteomes" id="UP001157440"/>
    </source>
</evidence>